<evidence type="ECO:0000256" key="6">
    <source>
        <dbReference type="SAM" id="SignalP"/>
    </source>
</evidence>
<dbReference type="InterPro" id="IPR009056">
    <property type="entry name" value="Cyt_c-like_dom"/>
</dbReference>
<accession>A0ABW5J5I5</accession>
<keyword evidence="2 5" id="KW-0479">Metal-binding</keyword>
<dbReference type="PROSITE" id="PS51007">
    <property type="entry name" value="CYTC"/>
    <property type="match status" value="1"/>
</dbReference>
<comment type="caution">
    <text evidence="8">The sequence shown here is derived from an EMBL/GenBank/DDBJ whole genome shotgun (WGS) entry which is preliminary data.</text>
</comment>
<evidence type="ECO:0000259" key="7">
    <source>
        <dbReference type="PROSITE" id="PS51007"/>
    </source>
</evidence>
<keyword evidence="4 5" id="KW-0408">Iron</keyword>
<evidence type="ECO:0000256" key="4">
    <source>
        <dbReference type="ARBA" id="ARBA00023004"/>
    </source>
</evidence>
<dbReference type="SUPFAM" id="SSF46626">
    <property type="entry name" value="Cytochrome c"/>
    <property type="match status" value="1"/>
</dbReference>
<evidence type="ECO:0000256" key="3">
    <source>
        <dbReference type="ARBA" id="ARBA00022729"/>
    </source>
</evidence>
<evidence type="ECO:0000256" key="5">
    <source>
        <dbReference type="PROSITE-ProRule" id="PRU00433"/>
    </source>
</evidence>
<reference evidence="9" key="1">
    <citation type="journal article" date="2019" name="Int. J. Syst. Evol. Microbiol.">
        <title>The Global Catalogue of Microorganisms (GCM) 10K type strain sequencing project: providing services to taxonomists for standard genome sequencing and annotation.</title>
        <authorList>
            <consortium name="The Broad Institute Genomics Platform"/>
            <consortium name="The Broad Institute Genome Sequencing Center for Infectious Disease"/>
            <person name="Wu L."/>
            <person name="Ma J."/>
        </authorList>
    </citation>
    <scope>NUCLEOTIDE SEQUENCE [LARGE SCALE GENOMIC DNA]</scope>
    <source>
        <strain evidence="9">KCTC 52344</strain>
    </source>
</reference>
<dbReference type="PROSITE" id="PS51257">
    <property type="entry name" value="PROKAR_LIPOPROTEIN"/>
    <property type="match status" value="1"/>
</dbReference>
<dbReference type="SUPFAM" id="SSF69318">
    <property type="entry name" value="Integrin alpha N-terminal domain"/>
    <property type="match status" value="1"/>
</dbReference>
<keyword evidence="9" id="KW-1185">Reference proteome</keyword>
<dbReference type="InterPro" id="IPR036909">
    <property type="entry name" value="Cyt_c-like_dom_sf"/>
</dbReference>
<name>A0ABW5J5I5_9BACT</name>
<sequence length="510" mass="57287">MKLFRIISSISFLSLLFMIGCQQNQENQQQSGEELAKIHCASCHLFPEPELLDKSTWEKNILPNMALQLGFVVNGEAVYLNIQQEMVDGKLQIVNKSAISIEEWERMVAYYKEKAPLKMAPQNRPPITEISNLFDVTAKNVQKNGFPATTYLKIDEGNQQIYEGNLFDSSLNVFDKNLKAVSARKLSATIVDIDFGEDLKKPGKRTGFLTSIGIINPNDLRKGKLLDFNATSASKPLIDSLQRPVQSIAVDLDNDGYKDQLICSFGNKNGVLAWYKNLQGKGYQKQLIRELPGAIKAYITDENKDGLPDIWVLFAQAQEGVFLLMNRGGGNFDTQEILRFPPIYGSSYFEMVDLNNDGHKDILYTSGDNADLTPHLMKNYYGVYGYLNNGKNQFKQAFFFPVNGCYKAIARDFDKDGDIDIAAISYFPDTKNQPQEGFVYLENEGKLNFKPYSIKEVNVGKWLTMDVGDVDGDGDEDIIIGSLDLSKQGIKDVGQKDTAFLLLKNRTIKP</sequence>
<dbReference type="InterPro" id="IPR028994">
    <property type="entry name" value="Integrin_alpha_N"/>
</dbReference>
<evidence type="ECO:0000313" key="9">
    <source>
        <dbReference type="Proteomes" id="UP001597510"/>
    </source>
</evidence>
<evidence type="ECO:0000256" key="1">
    <source>
        <dbReference type="ARBA" id="ARBA00022617"/>
    </source>
</evidence>
<evidence type="ECO:0000313" key="8">
    <source>
        <dbReference type="EMBL" id="MFD2520798.1"/>
    </source>
</evidence>
<feature type="domain" description="Cytochrome c" evidence="7">
    <location>
        <begin position="27"/>
        <end position="115"/>
    </location>
</feature>
<feature type="signal peptide" evidence="6">
    <location>
        <begin position="1"/>
        <end position="23"/>
    </location>
</feature>
<evidence type="ECO:0000256" key="2">
    <source>
        <dbReference type="ARBA" id="ARBA00022723"/>
    </source>
</evidence>
<organism evidence="8 9">
    <name type="scientific">Emticicia soli</name>
    <dbReference type="NCBI Taxonomy" id="2027878"/>
    <lineage>
        <taxon>Bacteria</taxon>
        <taxon>Pseudomonadati</taxon>
        <taxon>Bacteroidota</taxon>
        <taxon>Cytophagia</taxon>
        <taxon>Cytophagales</taxon>
        <taxon>Leadbetterellaceae</taxon>
        <taxon>Emticicia</taxon>
    </lineage>
</organism>
<dbReference type="Proteomes" id="UP001597510">
    <property type="component" value="Unassembled WGS sequence"/>
</dbReference>
<dbReference type="EMBL" id="JBHULC010000008">
    <property type="protein sequence ID" value="MFD2520798.1"/>
    <property type="molecule type" value="Genomic_DNA"/>
</dbReference>
<feature type="chain" id="PRO_5047305869" evidence="6">
    <location>
        <begin position="24"/>
        <end position="510"/>
    </location>
</feature>
<dbReference type="RefSeq" id="WP_340235200.1">
    <property type="nucleotide sequence ID" value="NZ_JBBEWC010000003.1"/>
</dbReference>
<dbReference type="PANTHER" id="PTHR44103">
    <property type="entry name" value="PROPROTEIN CONVERTASE P"/>
    <property type="match status" value="1"/>
</dbReference>
<dbReference type="InterPro" id="IPR013517">
    <property type="entry name" value="FG-GAP"/>
</dbReference>
<dbReference type="Pfam" id="PF13517">
    <property type="entry name" value="FG-GAP_3"/>
    <property type="match status" value="2"/>
</dbReference>
<keyword evidence="1 5" id="KW-0349">Heme</keyword>
<gene>
    <name evidence="8" type="ORF">ACFSR2_07890</name>
</gene>
<dbReference type="Gene3D" id="2.130.10.130">
    <property type="entry name" value="Integrin alpha, N-terminal"/>
    <property type="match status" value="1"/>
</dbReference>
<dbReference type="PANTHER" id="PTHR44103:SF1">
    <property type="entry name" value="PROPROTEIN CONVERTASE P"/>
    <property type="match status" value="1"/>
</dbReference>
<proteinExistence type="predicted"/>
<keyword evidence="3 6" id="KW-0732">Signal</keyword>
<protein>
    <submittedName>
        <fullName evidence="8">FG-GAP repeat domain-containing protein</fullName>
    </submittedName>
</protein>